<dbReference type="AlphaFoldDB" id="A0A6J1MDE7"/>
<feature type="transmembrane region" description="Helical" evidence="6">
    <location>
        <begin position="60"/>
        <end position="84"/>
    </location>
</feature>
<feature type="transmembrane region" description="Helical" evidence="6">
    <location>
        <begin position="505"/>
        <end position="527"/>
    </location>
</feature>
<feature type="transmembrane region" description="Helical" evidence="6">
    <location>
        <begin position="137"/>
        <end position="163"/>
    </location>
</feature>
<feature type="transmembrane region" description="Helical" evidence="6">
    <location>
        <begin position="338"/>
        <end position="359"/>
    </location>
</feature>
<dbReference type="PANTHER" id="PTHR10283">
    <property type="entry name" value="SOLUTE CARRIER FAMILY 13 MEMBER"/>
    <property type="match status" value="1"/>
</dbReference>
<dbReference type="GeneID" id="111603523"/>
<sequence>MSGDYKPGMLPYPEQNQCKLFWKFHYKGVLMILIPILFAPILIGWHIAAYRLIYVGLCIYLYYILNVIPVGIIAFLLIIFLPLLGISDSNAVSMSYYADLLFTTYGSIFMGLMMDAAKLSDRLALIVISCCGTNIRVLQAFFMIMTCLSSVLFCSTFMCAFWMKIAQALLKEFADSGILKIDSDEETYERQAAPYPTKPVVGIYLTIAYSATLGAMASPFQDPNSTINFYLMSSMTIRTAAFLLLFICPMIIGLAVVAIWINLIFLGAPKDDLSEMAAAKKTMKQAMTDKKLSMGKWSVHSILAVIFIFLTMILLLLRDPPYFDKFQGWDGFIDTQNLSSVPIILMCVLYIAVPANYMFCSYYCCRQPEKKGTAPSMVGWRLLNNNTPWAQMLMLAAANALMFAYDDSKLMKLTHDWIAHQEFSKTESLFVGSLLASCLTNLSPAISVIRHTLLPITTTSNSMKIGTGGLVVPYATAIHNQFLLPVSTSSNTIVSGWGNVRPYQFLLGGIVPTIVMLLAIELSTYMLGGTVFEGY</sequence>
<proteinExistence type="predicted"/>
<evidence type="ECO:0000259" key="7">
    <source>
        <dbReference type="Pfam" id="PF03600"/>
    </source>
</evidence>
<dbReference type="GO" id="GO:0015137">
    <property type="term" value="F:citrate transmembrane transporter activity"/>
    <property type="evidence" value="ECO:0007669"/>
    <property type="project" value="TreeGrafter"/>
</dbReference>
<feature type="transmembrane region" description="Helical" evidence="6">
    <location>
        <begin position="241"/>
        <end position="266"/>
    </location>
</feature>
<accession>A0A6J1MDE7</accession>
<dbReference type="InterPro" id="IPR004680">
    <property type="entry name" value="Cit_transptr-like_dom"/>
</dbReference>
<reference evidence="9" key="1">
    <citation type="submission" date="2025-08" db="UniProtKB">
        <authorList>
            <consortium name="RefSeq"/>
        </authorList>
    </citation>
    <scope>IDENTIFICATION</scope>
    <source>
        <strain evidence="9">15085-1641.00</strain>
        <tissue evidence="9">Whole body</tissue>
    </source>
</reference>
<feature type="transmembrane region" description="Helical" evidence="6">
    <location>
        <begin position="201"/>
        <end position="220"/>
    </location>
</feature>
<protein>
    <submittedName>
        <fullName evidence="9">Protein I'm not dead yet isoform X1</fullName>
    </submittedName>
</protein>
<name>A0A6J1MDE7_DROHY</name>
<dbReference type="OMA" id="GIMMDSS"/>
<keyword evidence="2" id="KW-0813">Transport</keyword>
<keyword evidence="8" id="KW-1185">Reference proteome</keyword>
<dbReference type="GO" id="GO:0015141">
    <property type="term" value="F:succinate transmembrane transporter activity"/>
    <property type="evidence" value="ECO:0007669"/>
    <property type="project" value="TreeGrafter"/>
</dbReference>
<feature type="domain" description="Citrate transporter-like" evidence="7">
    <location>
        <begin position="60"/>
        <end position="313"/>
    </location>
</feature>
<comment type="subcellular location">
    <subcellularLocation>
        <location evidence="1">Membrane</location>
        <topology evidence="1">Multi-pass membrane protein</topology>
    </subcellularLocation>
</comment>
<evidence type="ECO:0000256" key="4">
    <source>
        <dbReference type="ARBA" id="ARBA00022989"/>
    </source>
</evidence>
<feature type="transmembrane region" description="Helical" evidence="6">
    <location>
        <begin position="297"/>
        <end position="317"/>
    </location>
</feature>
<evidence type="ECO:0000256" key="3">
    <source>
        <dbReference type="ARBA" id="ARBA00022692"/>
    </source>
</evidence>
<evidence type="ECO:0000256" key="6">
    <source>
        <dbReference type="SAM" id="Phobius"/>
    </source>
</evidence>
<evidence type="ECO:0000256" key="2">
    <source>
        <dbReference type="ARBA" id="ARBA00022448"/>
    </source>
</evidence>
<evidence type="ECO:0000256" key="1">
    <source>
        <dbReference type="ARBA" id="ARBA00004141"/>
    </source>
</evidence>
<keyword evidence="5 6" id="KW-0472">Membrane</keyword>
<dbReference type="GO" id="GO:0005886">
    <property type="term" value="C:plasma membrane"/>
    <property type="evidence" value="ECO:0007669"/>
    <property type="project" value="TreeGrafter"/>
</dbReference>
<feature type="transmembrane region" description="Helical" evidence="6">
    <location>
        <begin position="29"/>
        <end position="48"/>
    </location>
</feature>
<dbReference type="Pfam" id="PF03600">
    <property type="entry name" value="CitMHS"/>
    <property type="match status" value="1"/>
</dbReference>
<dbReference type="KEGG" id="dhe:111603523"/>
<dbReference type="Proteomes" id="UP000504633">
    <property type="component" value="Unplaced"/>
</dbReference>
<evidence type="ECO:0000313" key="8">
    <source>
        <dbReference type="Proteomes" id="UP000504633"/>
    </source>
</evidence>
<keyword evidence="3 6" id="KW-0812">Transmembrane</keyword>
<dbReference type="OrthoDB" id="7860769at2759"/>
<feature type="transmembrane region" description="Helical" evidence="6">
    <location>
        <begin position="96"/>
        <end position="116"/>
    </location>
</feature>
<evidence type="ECO:0000256" key="5">
    <source>
        <dbReference type="ARBA" id="ARBA00023136"/>
    </source>
</evidence>
<dbReference type="PANTHER" id="PTHR10283:SF82">
    <property type="entry name" value="SOLUTE CARRIER FAMILY 13 MEMBER 2"/>
    <property type="match status" value="1"/>
</dbReference>
<evidence type="ECO:0000313" key="9">
    <source>
        <dbReference type="RefSeq" id="XP_023176922.2"/>
    </source>
</evidence>
<dbReference type="RefSeq" id="XP_023176922.2">
    <property type="nucleotide sequence ID" value="XM_023321154.2"/>
</dbReference>
<keyword evidence="4 6" id="KW-1133">Transmembrane helix</keyword>
<gene>
    <name evidence="9" type="primary">LOC111603523</name>
</gene>
<organism evidence="8 9">
    <name type="scientific">Drosophila hydei</name>
    <name type="common">Fruit fly</name>
    <dbReference type="NCBI Taxonomy" id="7224"/>
    <lineage>
        <taxon>Eukaryota</taxon>
        <taxon>Metazoa</taxon>
        <taxon>Ecdysozoa</taxon>
        <taxon>Arthropoda</taxon>
        <taxon>Hexapoda</taxon>
        <taxon>Insecta</taxon>
        <taxon>Pterygota</taxon>
        <taxon>Neoptera</taxon>
        <taxon>Endopterygota</taxon>
        <taxon>Diptera</taxon>
        <taxon>Brachycera</taxon>
        <taxon>Muscomorpha</taxon>
        <taxon>Ephydroidea</taxon>
        <taxon>Drosophilidae</taxon>
        <taxon>Drosophila</taxon>
    </lineage>
</organism>